<proteinExistence type="predicted"/>
<protein>
    <submittedName>
        <fullName evidence="1">Uncharacterized protein</fullName>
    </submittedName>
</protein>
<accession>A0A2P2L3X6</accession>
<organism evidence="1">
    <name type="scientific">Rhizophora mucronata</name>
    <name type="common">Asiatic mangrove</name>
    <dbReference type="NCBI Taxonomy" id="61149"/>
    <lineage>
        <taxon>Eukaryota</taxon>
        <taxon>Viridiplantae</taxon>
        <taxon>Streptophyta</taxon>
        <taxon>Embryophyta</taxon>
        <taxon>Tracheophyta</taxon>
        <taxon>Spermatophyta</taxon>
        <taxon>Magnoliopsida</taxon>
        <taxon>eudicotyledons</taxon>
        <taxon>Gunneridae</taxon>
        <taxon>Pentapetalae</taxon>
        <taxon>rosids</taxon>
        <taxon>fabids</taxon>
        <taxon>Malpighiales</taxon>
        <taxon>Rhizophoraceae</taxon>
        <taxon>Rhizophora</taxon>
    </lineage>
</organism>
<name>A0A2P2L3X6_RHIMU</name>
<dbReference type="AlphaFoldDB" id="A0A2P2L3X6"/>
<reference evidence="1" key="1">
    <citation type="submission" date="2018-02" db="EMBL/GenBank/DDBJ databases">
        <title>Rhizophora mucronata_Transcriptome.</title>
        <authorList>
            <person name="Meera S.P."/>
            <person name="Sreeshan A."/>
            <person name="Augustine A."/>
        </authorList>
    </citation>
    <scope>NUCLEOTIDE SEQUENCE</scope>
    <source>
        <tissue evidence="1">Leaf</tissue>
    </source>
</reference>
<evidence type="ECO:0000313" key="1">
    <source>
        <dbReference type="EMBL" id="MBX12684.1"/>
    </source>
</evidence>
<sequence length="55" mass="6588">MVRHTPYTQKQGDLEGWRFHIHHLMNPSKVYYSLRVHLNPELLHPYYSANSEAPK</sequence>
<dbReference type="EMBL" id="GGEC01032200">
    <property type="protein sequence ID" value="MBX12684.1"/>
    <property type="molecule type" value="Transcribed_RNA"/>
</dbReference>